<organism evidence="1 2">
    <name type="scientific">Elsinoe australis</name>
    <dbReference type="NCBI Taxonomy" id="40998"/>
    <lineage>
        <taxon>Eukaryota</taxon>
        <taxon>Fungi</taxon>
        <taxon>Dikarya</taxon>
        <taxon>Ascomycota</taxon>
        <taxon>Pezizomycotina</taxon>
        <taxon>Dothideomycetes</taxon>
        <taxon>Dothideomycetidae</taxon>
        <taxon>Myriangiales</taxon>
        <taxon>Elsinoaceae</taxon>
        <taxon>Elsinoe</taxon>
    </lineage>
</organism>
<reference evidence="1 2" key="1">
    <citation type="submission" date="2018-02" db="EMBL/GenBank/DDBJ databases">
        <title>Draft genome sequences of Elsinoe sp., causing black scab on jojoba.</title>
        <authorList>
            <person name="Stodart B."/>
            <person name="Jeffress S."/>
            <person name="Ash G."/>
            <person name="Arun Chinnappa K."/>
        </authorList>
    </citation>
    <scope>NUCLEOTIDE SEQUENCE [LARGE SCALE GENOMIC DNA]</scope>
    <source>
        <strain evidence="1 2">Hillstone_2</strain>
    </source>
</reference>
<sequence>MGYSGRLNKKSQVDMEVNKHELINNTLAILGEALDRDLVWEALQMPGSGVAKINSRSIPAGHESLALVGDRIASLIMAVDSLLEGSGNGMTTTIQQNYQNNDKLAAICDEADLTACINRNPTHEGDLGGRTKKATVKALIGAAYLTDNDTEMAKKVMKKLGVLKWEPVVTVAESDVVAGAD</sequence>
<evidence type="ECO:0000313" key="1">
    <source>
        <dbReference type="EMBL" id="TKX22436.1"/>
    </source>
</evidence>
<dbReference type="Gene3D" id="1.10.1520.10">
    <property type="entry name" value="Ribonuclease III domain"/>
    <property type="match status" value="1"/>
</dbReference>
<dbReference type="GO" id="GO:0006396">
    <property type="term" value="P:RNA processing"/>
    <property type="evidence" value="ECO:0007669"/>
    <property type="project" value="InterPro"/>
</dbReference>
<comment type="caution">
    <text evidence="1">The sequence shown here is derived from an EMBL/GenBank/DDBJ whole genome shotgun (WGS) entry which is preliminary data.</text>
</comment>
<evidence type="ECO:0000313" key="2">
    <source>
        <dbReference type="Proteomes" id="UP000308133"/>
    </source>
</evidence>
<protein>
    <submittedName>
        <fullName evidence="1">Ribonuclease III-like protein 3</fullName>
    </submittedName>
</protein>
<dbReference type="InterPro" id="IPR036389">
    <property type="entry name" value="RNase_III_sf"/>
</dbReference>
<name>A0A4U7B156_9PEZI</name>
<dbReference type="SUPFAM" id="SSF69065">
    <property type="entry name" value="RNase III domain-like"/>
    <property type="match status" value="1"/>
</dbReference>
<dbReference type="AlphaFoldDB" id="A0A4U7B156"/>
<accession>A0A4U7B156</accession>
<dbReference type="GO" id="GO:0004525">
    <property type="term" value="F:ribonuclease III activity"/>
    <property type="evidence" value="ECO:0007669"/>
    <property type="project" value="InterPro"/>
</dbReference>
<dbReference type="Proteomes" id="UP000308133">
    <property type="component" value="Unassembled WGS sequence"/>
</dbReference>
<proteinExistence type="predicted"/>
<dbReference type="EMBL" id="PTQR01000066">
    <property type="protein sequence ID" value="TKX22436.1"/>
    <property type="molecule type" value="Genomic_DNA"/>
</dbReference>
<gene>
    <name evidence="1" type="ORF">C1H76_5218</name>
</gene>